<keyword evidence="4 5" id="KW-0472">Membrane</keyword>
<dbReference type="PANTHER" id="PTHR11040:SF203">
    <property type="entry name" value="FI18611P1-RELATED"/>
    <property type="match status" value="1"/>
</dbReference>
<feature type="transmembrane region" description="Helical" evidence="5">
    <location>
        <begin position="92"/>
        <end position="114"/>
    </location>
</feature>
<evidence type="ECO:0000256" key="4">
    <source>
        <dbReference type="ARBA" id="ARBA00023136"/>
    </source>
</evidence>
<reference evidence="6" key="2">
    <citation type="submission" date="2015-02" db="UniProtKB">
        <authorList>
            <consortium name="EnsemblMetazoa"/>
        </authorList>
    </citation>
    <scope>IDENTIFICATION</scope>
</reference>
<dbReference type="PANTHER" id="PTHR11040">
    <property type="entry name" value="ZINC/IRON TRANSPORTER"/>
    <property type="match status" value="1"/>
</dbReference>
<feature type="transmembrane region" description="Helical" evidence="5">
    <location>
        <begin position="47"/>
        <end position="72"/>
    </location>
</feature>
<reference evidence="7" key="1">
    <citation type="submission" date="2011-05" db="EMBL/GenBank/DDBJ databases">
        <authorList>
            <person name="Richards S.R."/>
            <person name="Qu J."/>
            <person name="Jiang H."/>
            <person name="Jhangiani S.N."/>
            <person name="Agravi P."/>
            <person name="Goodspeed R."/>
            <person name="Gross S."/>
            <person name="Mandapat C."/>
            <person name="Jackson L."/>
            <person name="Mathew T."/>
            <person name="Pu L."/>
            <person name="Thornton R."/>
            <person name="Saada N."/>
            <person name="Wilczek-Boney K.B."/>
            <person name="Lee S."/>
            <person name="Kovar C."/>
            <person name="Wu Y."/>
            <person name="Scherer S.E."/>
            <person name="Worley K.C."/>
            <person name="Muzny D.M."/>
            <person name="Gibbs R."/>
        </authorList>
    </citation>
    <scope>NUCLEOTIDE SEQUENCE</scope>
    <source>
        <strain evidence="7">Brora</strain>
    </source>
</reference>
<dbReference type="InterPro" id="IPR003689">
    <property type="entry name" value="ZIP"/>
</dbReference>
<evidence type="ECO:0000313" key="6">
    <source>
        <dbReference type="EnsemblMetazoa" id="SMAR015383-PA"/>
    </source>
</evidence>
<dbReference type="eggNOG" id="KOG1558">
    <property type="taxonomic scope" value="Eukaryota"/>
</dbReference>
<evidence type="ECO:0000313" key="7">
    <source>
        <dbReference type="Proteomes" id="UP000014500"/>
    </source>
</evidence>
<organism evidence="6 7">
    <name type="scientific">Strigamia maritima</name>
    <name type="common">European centipede</name>
    <name type="synonym">Geophilus maritimus</name>
    <dbReference type="NCBI Taxonomy" id="126957"/>
    <lineage>
        <taxon>Eukaryota</taxon>
        <taxon>Metazoa</taxon>
        <taxon>Ecdysozoa</taxon>
        <taxon>Arthropoda</taxon>
        <taxon>Myriapoda</taxon>
        <taxon>Chilopoda</taxon>
        <taxon>Pleurostigmophora</taxon>
        <taxon>Geophilomorpha</taxon>
        <taxon>Linotaeniidae</taxon>
        <taxon>Strigamia</taxon>
    </lineage>
</organism>
<proteinExistence type="predicted"/>
<evidence type="ECO:0000256" key="3">
    <source>
        <dbReference type="ARBA" id="ARBA00022989"/>
    </source>
</evidence>
<name>T1JNF4_STRMM</name>
<feature type="transmembrane region" description="Helical" evidence="5">
    <location>
        <begin position="247"/>
        <end position="272"/>
    </location>
</feature>
<dbReference type="GO" id="GO:0005385">
    <property type="term" value="F:zinc ion transmembrane transporter activity"/>
    <property type="evidence" value="ECO:0007669"/>
    <property type="project" value="TreeGrafter"/>
</dbReference>
<feature type="transmembrane region" description="Helical" evidence="5">
    <location>
        <begin position="217"/>
        <end position="240"/>
    </location>
</feature>
<evidence type="ECO:0000256" key="2">
    <source>
        <dbReference type="ARBA" id="ARBA00022692"/>
    </source>
</evidence>
<feature type="transmembrane region" description="Helical" evidence="5">
    <location>
        <begin position="192"/>
        <end position="211"/>
    </location>
</feature>
<feature type="transmembrane region" description="Helical" evidence="5">
    <location>
        <begin position="6"/>
        <end position="26"/>
    </location>
</feature>
<accession>T1JNF4</accession>
<comment type="subcellular location">
    <subcellularLocation>
        <location evidence="1">Membrane</location>
        <topology evidence="1">Multi-pass membrane protein</topology>
    </subcellularLocation>
</comment>
<dbReference type="EnsemblMetazoa" id="SMAR015383-RA">
    <property type="protein sequence ID" value="SMAR015383-PA"/>
    <property type="gene ID" value="SMAR015383"/>
</dbReference>
<dbReference type="EMBL" id="JH431640">
    <property type="status" value="NOT_ANNOTATED_CDS"/>
    <property type="molecule type" value="Genomic_DNA"/>
</dbReference>
<dbReference type="PhylomeDB" id="T1JNF4"/>
<dbReference type="Pfam" id="PF02535">
    <property type="entry name" value="Zip"/>
    <property type="match status" value="1"/>
</dbReference>
<sequence>MDVLISKVIALSLLGFLTLAFGLAPIKLYSWLRGDENSPTSTRRRKLADLVVSFLLHFGGGVLLATSFLHMIPEVRENLIKAAKYGILPQTSYPFAELFVCTGFFLVYSIELIAHSCLQHSKKPKKTTNSEKRNLDQAETKLCAHDSTKMNSVDIVTTTAEPPNKHKYGSVEAVSVIEDLPKSSRSAAFRGTLVIAALSFHSIFEGMAVGLQPSSNGVWTLLTAIAIHKLVIAFCVGVELTSIGTKFVIFFIQILILATVSPIGVGIGIIVMEGAAEEVTTNGLIIGVFQGLAAGTLIYVTFFEILIKDIERQSCQFGKLLCNVAGFSMIAAAQVLE</sequence>
<feature type="transmembrane region" description="Helical" evidence="5">
    <location>
        <begin position="284"/>
        <end position="305"/>
    </location>
</feature>
<dbReference type="AlphaFoldDB" id="T1JNF4"/>
<evidence type="ECO:0000256" key="5">
    <source>
        <dbReference type="SAM" id="Phobius"/>
    </source>
</evidence>
<dbReference type="Proteomes" id="UP000014500">
    <property type="component" value="Unassembled WGS sequence"/>
</dbReference>
<dbReference type="OMA" id="EDPPILM"/>
<dbReference type="STRING" id="126957.T1JNF4"/>
<dbReference type="GO" id="GO:0005886">
    <property type="term" value="C:plasma membrane"/>
    <property type="evidence" value="ECO:0007669"/>
    <property type="project" value="TreeGrafter"/>
</dbReference>
<keyword evidence="7" id="KW-1185">Reference proteome</keyword>
<keyword evidence="3 5" id="KW-1133">Transmembrane helix</keyword>
<keyword evidence="2 5" id="KW-0812">Transmembrane</keyword>
<protein>
    <submittedName>
        <fullName evidence="6">Uncharacterized protein</fullName>
    </submittedName>
</protein>
<dbReference type="HOGENOM" id="CLU_040462_0_1_1"/>
<evidence type="ECO:0000256" key="1">
    <source>
        <dbReference type="ARBA" id="ARBA00004141"/>
    </source>
</evidence>